<dbReference type="Proteomes" id="UP000682733">
    <property type="component" value="Unassembled WGS sequence"/>
</dbReference>
<sequence>MQNCQYKGATSYEYPIAYDTELTPSSNNLTTQIRGQLYFPNSTAANTKGPFPVLVFLPGKHPDCRLPVPLGYPAIDINSTDSWGQCPDGMSKVPNHLGFAYLGRYFASYGYIVASVDVVSMNNKLGIAGDSTLNFVRARIVLKTLEKMKEWNNSAEKSKQALGGVDLSDNFDFTQIGMMGHSRGGEGVRNAYNMLMENKGPSDASMWRNRLSGMVIRAIMEIAPMYYGQDGVKFGVDNIPWGIVIAGCEDDEIDYGECITRMCCSADIDLI</sequence>
<comment type="caution">
    <text evidence="1">The sequence shown here is derived from an EMBL/GenBank/DDBJ whole genome shotgun (WGS) entry which is preliminary data.</text>
</comment>
<evidence type="ECO:0000313" key="1">
    <source>
        <dbReference type="EMBL" id="CAF1071997.1"/>
    </source>
</evidence>
<protein>
    <recommendedName>
        <fullName evidence="4">Chlorophyllase</fullName>
    </recommendedName>
</protein>
<dbReference type="EMBL" id="CAJOBA010008768">
    <property type="protein sequence ID" value="CAF3836250.1"/>
    <property type="molecule type" value="Genomic_DNA"/>
</dbReference>
<dbReference type="Proteomes" id="UP000677228">
    <property type="component" value="Unassembled WGS sequence"/>
</dbReference>
<evidence type="ECO:0008006" key="4">
    <source>
        <dbReference type="Google" id="ProtNLM"/>
    </source>
</evidence>
<proteinExistence type="predicted"/>
<organism evidence="1 3">
    <name type="scientific">Didymodactylos carnosus</name>
    <dbReference type="NCBI Taxonomy" id="1234261"/>
    <lineage>
        <taxon>Eukaryota</taxon>
        <taxon>Metazoa</taxon>
        <taxon>Spiralia</taxon>
        <taxon>Gnathifera</taxon>
        <taxon>Rotifera</taxon>
        <taxon>Eurotatoria</taxon>
        <taxon>Bdelloidea</taxon>
        <taxon>Philodinida</taxon>
        <taxon>Philodinidae</taxon>
        <taxon>Didymodactylos</taxon>
    </lineage>
</organism>
<name>A0A8S2DZ07_9BILA</name>
<accession>A0A8S2DZ07</accession>
<evidence type="ECO:0000313" key="2">
    <source>
        <dbReference type="EMBL" id="CAF3836250.1"/>
    </source>
</evidence>
<evidence type="ECO:0000313" key="3">
    <source>
        <dbReference type="Proteomes" id="UP000677228"/>
    </source>
</evidence>
<dbReference type="AlphaFoldDB" id="A0A8S2DZ07"/>
<dbReference type="InterPro" id="IPR029058">
    <property type="entry name" value="AB_hydrolase_fold"/>
</dbReference>
<dbReference type="Gene3D" id="3.40.50.1820">
    <property type="entry name" value="alpha/beta hydrolase"/>
    <property type="match status" value="1"/>
</dbReference>
<dbReference type="SUPFAM" id="SSF53474">
    <property type="entry name" value="alpha/beta-Hydrolases"/>
    <property type="match status" value="1"/>
</dbReference>
<reference evidence="1" key="1">
    <citation type="submission" date="2021-02" db="EMBL/GenBank/DDBJ databases">
        <authorList>
            <person name="Nowell W R."/>
        </authorList>
    </citation>
    <scope>NUCLEOTIDE SEQUENCE</scope>
</reference>
<dbReference type="EMBL" id="CAJNOK010008752">
    <property type="protein sequence ID" value="CAF1071997.1"/>
    <property type="molecule type" value="Genomic_DNA"/>
</dbReference>
<gene>
    <name evidence="1" type="ORF">OVA965_LOCUS17941</name>
    <name evidence="2" type="ORF">TMI583_LOCUS17953</name>
</gene>